<keyword evidence="2" id="KW-1185">Reference proteome</keyword>
<organism evidence="1 2">
    <name type="scientific">Pelomonas lactea</name>
    <dbReference type="NCBI Taxonomy" id="3299030"/>
    <lineage>
        <taxon>Bacteria</taxon>
        <taxon>Pseudomonadati</taxon>
        <taxon>Pseudomonadota</taxon>
        <taxon>Betaproteobacteria</taxon>
        <taxon>Burkholderiales</taxon>
        <taxon>Sphaerotilaceae</taxon>
        <taxon>Roseateles</taxon>
    </lineage>
</organism>
<protein>
    <submittedName>
        <fullName evidence="1">Uncharacterized protein</fullName>
    </submittedName>
</protein>
<name>A0ABW7GE74_9BURK</name>
<evidence type="ECO:0000313" key="1">
    <source>
        <dbReference type="EMBL" id="MFG6460250.1"/>
    </source>
</evidence>
<evidence type="ECO:0000313" key="2">
    <source>
        <dbReference type="Proteomes" id="UP001606302"/>
    </source>
</evidence>
<gene>
    <name evidence="1" type="ORF">ACG04Q_01620</name>
</gene>
<proteinExistence type="predicted"/>
<reference evidence="1 2" key="1">
    <citation type="submission" date="2024-08" db="EMBL/GenBank/DDBJ databases">
        <authorList>
            <person name="Lu H."/>
        </authorList>
    </citation>
    <scope>NUCLEOTIDE SEQUENCE [LARGE SCALE GENOMIC DNA]</scope>
    <source>
        <strain evidence="1 2">DXS20W</strain>
    </source>
</reference>
<dbReference type="EMBL" id="JBIGHX010000001">
    <property type="protein sequence ID" value="MFG6460250.1"/>
    <property type="molecule type" value="Genomic_DNA"/>
</dbReference>
<comment type="caution">
    <text evidence="1">The sequence shown here is derived from an EMBL/GenBank/DDBJ whole genome shotgun (WGS) entry which is preliminary data.</text>
</comment>
<accession>A0ABW7GE74</accession>
<dbReference type="RefSeq" id="WP_394509062.1">
    <property type="nucleotide sequence ID" value="NZ_JBIGHX010000001.1"/>
</dbReference>
<sequence>MNIESAISSLKNSLCQQVDVGGLFARSKLAHKWKAPWRSLLLREAVAWRIQELLEQSLLLSKNQGLLGARILLRSAFETLAVLVYLNKAMRSVVAGNLSFHDFSQKTSRLLIGSRDNSTSHEAIGVLVVLDSANKRYPGLRSWYDGLCESAHPNCEGVLGGYSSSDERNHITTFASRWADVHGGSHEEALRACLVVFEVEYNHEWADAWTALEHWIEKNDEELEATRPHNTDE</sequence>
<dbReference type="Proteomes" id="UP001606302">
    <property type="component" value="Unassembled WGS sequence"/>
</dbReference>